<dbReference type="Proteomes" id="UP000827986">
    <property type="component" value="Unassembled WGS sequence"/>
</dbReference>
<keyword evidence="2" id="KW-1185">Reference proteome</keyword>
<dbReference type="AlphaFoldDB" id="A0A9D3XGN8"/>
<comment type="caution">
    <text evidence="1">The sequence shown here is derived from an EMBL/GenBank/DDBJ whole genome shotgun (WGS) entry which is preliminary data.</text>
</comment>
<accession>A0A9D3XGN8</accession>
<evidence type="ECO:0000313" key="1">
    <source>
        <dbReference type="EMBL" id="KAH1180214.1"/>
    </source>
</evidence>
<feature type="non-terminal residue" evidence="1">
    <location>
        <position position="1"/>
    </location>
</feature>
<organism evidence="1 2">
    <name type="scientific">Mauremys mutica</name>
    <name type="common">yellowpond turtle</name>
    <dbReference type="NCBI Taxonomy" id="74926"/>
    <lineage>
        <taxon>Eukaryota</taxon>
        <taxon>Metazoa</taxon>
        <taxon>Chordata</taxon>
        <taxon>Craniata</taxon>
        <taxon>Vertebrata</taxon>
        <taxon>Euteleostomi</taxon>
        <taxon>Archelosauria</taxon>
        <taxon>Testudinata</taxon>
        <taxon>Testudines</taxon>
        <taxon>Cryptodira</taxon>
        <taxon>Durocryptodira</taxon>
        <taxon>Testudinoidea</taxon>
        <taxon>Geoemydidae</taxon>
        <taxon>Geoemydinae</taxon>
        <taxon>Mauremys</taxon>
    </lineage>
</organism>
<sequence>FHGQGCCREKDPPYVLCQQLTDANPDGSSHSTIPYPGSFHSTGGLLSYWKLLMHRETRISILGKEGNGGADNHLLVWLSILTNRFRAPTSK</sequence>
<proteinExistence type="predicted"/>
<reference evidence="1" key="1">
    <citation type="submission" date="2021-09" db="EMBL/GenBank/DDBJ databases">
        <title>The genome of Mauremys mutica provides insights into the evolution of semi-aquatic lifestyle.</title>
        <authorList>
            <person name="Gong S."/>
            <person name="Gao Y."/>
        </authorList>
    </citation>
    <scope>NUCLEOTIDE SEQUENCE</scope>
    <source>
        <strain evidence="1">MM-2020</strain>
        <tissue evidence="1">Muscle</tissue>
    </source>
</reference>
<gene>
    <name evidence="1" type="ORF">KIL84_009050</name>
</gene>
<evidence type="ECO:0000313" key="2">
    <source>
        <dbReference type="Proteomes" id="UP000827986"/>
    </source>
</evidence>
<name>A0A9D3XGN8_9SAUR</name>
<dbReference type="EMBL" id="JAHDVG010000470">
    <property type="protein sequence ID" value="KAH1180214.1"/>
    <property type="molecule type" value="Genomic_DNA"/>
</dbReference>
<feature type="non-terminal residue" evidence="1">
    <location>
        <position position="91"/>
    </location>
</feature>
<protein>
    <submittedName>
        <fullName evidence="1">Uncharacterized protein</fullName>
    </submittedName>
</protein>